<dbReference type="EMBL" id="CAACVG010008398">
    <property type="protein sequence ID" value="VEN49620.1"/>
    <property type="molecule type" value="Genomic_DNA"/>
</dbReference>
<accession>A0A653CP02</accession>
<proteinExistence type="predicted"/>
<name>A0A653CP02_CALMS</name>
<keyword evidence="2" id="KW-1185">Reference proteome</keyword>
<gene>
    <name evidence="1" type="ORF">CALMAC_LOCUS10680</name>
</gene>
<protein>
    <submittedName>
        <fullName evidence="1">Uncharacterized protein</fullName>
    </submittedName>
</protein>
<dbReference type="Proteomes" id="UP000410492">
    <property type="component" value="Unassembled WGS sequence"/>
</dbReference>
<evidence type="ECO:0000313" key="1">
    <source>
        <dbReference type="EMBL" id="VEN49620.1"/>
    </source>
</evidence>
<evidence type="ECO:0000313" key="2">
    <source>
        <dbReference type="Proteomes" id="UP000410492"/>
    </source>
</evidence>
<reference evidence="1 2" key="1">
    <citation type="submission" date="2019-01" db="EMBL/GenBank/DDBJ databases">
        <authorList>
            <person name="Sayadi A."/>
        </authorList>
    </citation>
    <scope>NUCLEOTIDE SEQUENCE [LARGE SCALE GENOMIC DNA]</scope>
</reference>
<dbReference type="AlphaFoldDB" id="A0A653CP02"/>
<organism evidence="1 2">
    <name type="scientific">Callosobruchus maculatus</name>
    <name type="common">Southern cowpea weevil</name>
    <name type="synonym">Pulse bruchid</name>
    <dbReference type="NCBI Taxonomy" id="64391"/>
    <lineage>
        <taxon>Eukaryota</taxon>
        <taxon>Metazoa</taxon>
        <taxon>Ecdysozoa</taxon>
        <taxon>Arthropoda</taxon>
        <taxon>Hexapoda</taxon>
        <taxon>Insecta</taxon>
        <taxon>Pterygota</taxon>
        <taxon>Neoptera</taxon>
        <taxon>Endopterygota</taxon>
        <taxon>Coleoptera</taxon>
        <taxon>Polyphaga</taxon>
        <taxon>Cucujiformia</taxon>
        <taxon>Chrysomeloidea</taxon>
        <taxon>Chrysomelidae</taxon>
        <taxon>Bruchinae</taxon>
        <taxon>Bruchini</taxon>
        <taxon>Callosobruchus</taxon>
    </lineage>
</organism>
<sequence>MSAPKLTVLYDILKLTIICQHQNRSYVSTKTDCTLCQHQN</sequence>